<dbReference type="SUPFAM" id="SSF49503">
    <property type="entry name" value="Cupredoxins"/>
    <property type="match status" value="1"/>
</dbReference>
<evidence type="ECO:0000313" key="2">
    <source>
        <dbReference type="Proteomes" id="UP001500767"/>
    </source>
</evidence>
<accession>A0ABP6XF02</accession>
<proteinExistence type="predicted"/>
<evidence type="ECO:0000313" key="1">
    <source>
        <dbReference type="EMBL" id="GAA3565825.1"/>
    </source>
</evidence>
<sequence length="65" mass="6882">MKAGQKVTITATSDVKDSVHVHGYDKTLDLPPGEAASVSFVADVKGVFEVETHETELLVAKLAVT</sequence>
<dbReference type="Gene3D" id="2.60.40.420">
    <property type="entry name" value="Cupredoxins - blue copper proteins"/>
    <property type="match status" value="1"/>
</dbReference>
<organism evidence="1 2">
    <name type="scientific">Microlunatus spumicola</name>
    <dbReference type="NCBI Taxonomy" id="81499"/>
    <lineage>
        <taxon>Bacteria</taxon>
        <taxon>Bacillati</taxon>
        <taxon>Actinomycetota</taxon>
        <taxon>Actinomycetes</taxon>
        <taxon>Propionibacteriales</taxon>
        <taxon>Propionibacteriaceae</taxon>
        <taxon>Microlunatus</taxon>
    </lineage>
</organism>
<gene>
    <name evidence="1" type="ORF">GCM10022197_22110</name>
</gene>
<name>A0ABP6XF02_9ACTN</name>
<dbReference type="EMBL" id="BAAAYR010000002">
    <property type="protein sequence ID" value="GAA3565825.1"/>
    <property type="molecule type" value="Genomic_DNA"/>
</dbReference>
<dbReference type="InterPro" id="IPR008972">
    <property type="entry name" value="Cupredoxin"/>
</dbReference>
<keyword evidence="2" id="KW-1185">Reference proteome</keyword>
<comment type="caution">
    <text evidence="1">The sequence shown here is derived from an EMBL/GenBank/DDBJ whole genome shotgun (WGS) entry which is preliminary data.</text>
</comment>
<protein>
    <submittedName>
        <fullName evidence="1">Uncharacterized protein</fullName>
    </submittedName>
</protein>
<reference evidence="2" key="1">
    <citation type="journal article" date="2019" name="Int. J. Syst. Evol. Microbiol.">
        <title>The Global Catalogue of Microorganisms (GCM) 10K type strain sequencing project: providing services to taxonomists for standard genome sequencing and annotation.</title>
        <authorList>
            <consortium name="The Broad Institute Genomics Platform"/>
            <consortium name="The Broad Institute Genome Sequencing Center for Infectious Disease"/>
            <person name="Wu L."/>
            <person name="Ma J."/>
        </authorList>
    </citation>
    <scope>NUCLEOTIDE SEQUENCE [LARGE SCALE GENOMIC DNA]</scope>
    <source>
        <strain evidence="2">JCM 16540</strain>
    </source>
</reference>
<dbReference type="Proteomes" id="UP001500767">
    <property type="component" value="Unassembled WGS sequence"/>
</dbReference>